<evidence type="ECO:0000256" key="1">
    <source>
        <dbReference type="SAM" id="Phobius"/>
    </source>
</evidence>
<organism evidence="2 3">
    <name type="scientific">Vibrio tapetis subsp. tapetis</name>
    <dbReference type="NCBI Taxonomy" id="1671868"/>
    <lineage>
        <taxon>Bacteria</taxon>
        <taxon>Pseudomonadati</taxon>
        <taxon>Pseudomonadota</taxon>
        <taxon>Gammaproteobacteria</taxon>
        <taxon>Vibrionales</taxon>
        <taxon>Vibrionaceae</taxon>
        <taxon>Vibrio</taxon>
    </lineage>
</organism>
<name>A0A2N8ZKW1_9VIBR</name>
<evidence type="ECO:0000313" key="3">
    <source>
        <dbReference type="Proteomes" id="UP000235828"/>
    </source>
</evidence>
<gene>
    <name evidence="2" type="ORF">VTAP4600_B0934</name>
</gene>
<dbReference type="NCBIfam" id="NF033915">
    <property type="entry name" value="antiphage_ZorA_2"/>
    <property type="match status" value="1"/>
</dbReference>
<dbReference type="EMBL" id="LT960612">
    <property type="protein sequence ID" value="SON52545.1"/>
    <property type="molecule type" value="Genomic_DNA"/>
</dbReference>
<dbReference type="KEGG" id="vta:B0934"/>
<keyword evidence="1" id="KW-0472">Membrane</keyword>
<keyword evidence="1" id="KW-1133">Transmembrane helix</keyword>
<feature type="transmembrane region" description="Helical" evidence="1">
    <location>
        <begin position="132"/>
        <end position="154"/>
    </location>
</feature>
<dbReference type="RefSeq" id="WP_102524770.1">
    <property type="nucleotide sequence ID" value="NZ_LT960612.1"/>
</dbReference>
<proteinExistence type="predicted"/>
<keyword evidence="1" id="KW-0812">Transmembrane</keyword>
<sequence>MDKLVWLLPDFMAFSSLSFESQLSTIFVGVLLAITFLFLFKSFYSGAKAWKRINWLKDTLTAIRAEDIASKREYLYSLAKEKKDSVGHLWLEFDETLIEERKDNKTTLYNTFDAAYFFNTTTLAKGVTENRLIAAVPGFLTAIGVIGTFVGLQIGLSEMNISADVSVDEMKSGVAAVIGGAKVAFMTSVWGVFLSVVFNFIEKLLEQAIRRKVNDLQKTIDEIFPRLSAESQLQTIAESNVESRDSLQGLAEQIGVKMQESMMTATRGISEALESSLNEIMAPAINKLVEDTSEGNQKALEELLTKFMDGFGAQGQQQRLAMEGASEQVNESIADMNRTMESFINKMEFSQQQSGERERDLMSSISVQVGQLVDQSNLQVTQMNELMSSQLANLNKNFESGQHNAAEREKQLISAISSQISQLVTQNSKQVSKTTELMGSQLESLNNSFDEGKKSAAQREEKLIEAMSTQVTHLVNQGHEQAEKMNNLMGSQLTHLSNSFDESKKSADLREEKLIESISAQVTYLVNQGQAQSAKMNELVESQLSSINDGFEARQASAAQREEKLTSNIEQQIESLTSGISAQSNVLTEFVNNQMTNLQKSFEDRDQKSVQIAEQRNQALAQQTSSISNTTQELVKQIDVSMKNQQTSSEQIIQQGKALQQSVESTMLANAKATDCMRESASELKSAADSMNVFGSHVRDAGNKLSGAVTAAVESTKDLAQQNQSSAKMMETLRDNIVTEVNKFSDVTDSMNGMVLNAGNTFTELKSSQSDYLHQLKGNVIELSKQMTELLSEYSTQANAQTTNHLKIWAESSTQYAESMNNAARALSGVVDEIQDKVGA</sequence>
<feature type="transmembrane region" description="Helical" evidence="1">
    <location>
        <begin position="23"/>
        <end position="44"/>
    </location>
</feature>
<evidence type="ECO:0000313" key="2">
    <source>
        <dbReference type="EMBL" id="SON52545.1"/>
    </source>
</evidence>
<accession>A0A2N8ZKW1</accession>
<protein>
    <submittedName>
        <fullName evidence="2">Uncharacterized protein</fullName>
    </submittedName>
</protein>
<dbReference type="OrthoDB" id="5149787at2"/>
<dbReference type="AlphaFoldDB" id="A0A2N8ZKW1"/>
<reference evidence="2 3" key="1">
    <citation type="submission" date="2017-10" db="EMBL/GenBank/DDBJ databases">
        <authorList>
            <person name="Banno H."/>
            <person name="Chua N.-H."/>
        </authorList>
    </citation>
    <scope>NUCLEOTIDE SEQUENCE [LARGE SCALE GENOMIC DNA]</scope>
    <source>
        <strain evidence="2">Vibrio tapetis CECT4600</strain>
    </source>
</reference>
<keyword evidence="3" id="KW-1185">Reference proteome</keyword>
<dbReference type="Proteomes" id="UP000235828">
    <property type="component" value="Chromosome B"/>
</dbReference>